<proteinExistence type="predicted"/>
<protein>
    <submittedName>
        <fullName evidence="2">Uncharacterized protein</fullName>
    </submittedName>
</protein>
<feature type="region of interest" description="Disordered" evidence="1">
    <location>
        <begin position="1"/>
        <end position="56"/>
    </location>
</feature>
<feature type="region of interest" description="Disordered" evidence="1">
    <location>
        <begin position="94"/>
        <end position="115"/>
    </location>
</feature>
<organism evidence="2 3">
    <name type="scientific">Naganishia liquefaciens</name>
    <dbReference type="NCBI Taxonomy" id="104408"/>
    <lineage>
        <taxon>Eukaryota</taxon>
        <taxon>Fungi</taxon>
        <taxon>Dikarya</taxon>
        <taxon>Basidiomycota</taxon>
        <taxon>Agaricomycotina</taxon>
        <taxon>Tremellomycetes</taxon>
        <taxon>Filobasidiales</taxon>
        <taxon>Filobasidiaceae</taxon>
        <taxon>Naganishia</taxon>
    </lineage>
</organism>
<evidence type="ECO:0000313" key="2">
    <source>
        <dbReference type="EMBL" id="GHJ84904.1"/>
    </source>
</evidence>
<gene>
    <name evidence="2" type="ORF">NliqN6_1306</name>
</gene>
<name>A0A8H3TRG1_9TREE</name>
<feature type="compositionally biased region" description="Polar residues" evidence="1">
    <location>
        <begin position="40"/>
        <end position="56"/>
    </location>
</feature>
<sequence>MQEEGGYRKTAGNVFVRHTSVPPSDVHLANPSDTRHGRHQSGTSSLPSYHSPTLSSHGLHAYEVQGPWAILGERLNLEKDEVRALIANNAAMHEADEEAEGRAYEMPYARADGRD</sequence>
<dbReference type="EMBL" id="BLZA01000009">
    <property type="protein sequence ID" value="GHJ84904.1"/>
    <property type="molecule type" value="Genomic_DNA"/>
</dbReference>
<accession>A0A8H3TRG1</accession>
<dbReference type="AlphaFoldDB" id="A0A8H3TRG1"/>
<dbReference type="Proteomes" id="UP000620104">
    <property type="component" value="Unassembled WGS sequence"/>
</dbReference>
<evidence type="ECO:0000313" key="3">
    <source>
        <dbReference type="Proteomes" id="UP000620104"/>
    </source>
</evidence>
<dbReference type="OrthoDB" id="2589512at2759"/>
<keyword evidence="3" id="KW-1185">Reference proteome</keyword>
<evidence type="ECO:0000256" key="1">
    <source>
        <dbReference type="SAM" id="MobiDB-lite"/>
    </source>
</evidence>
<comment type="caution">
    <text evidence="2">The sequence shown here is derived from an EMBL/GenBank/DDBJ whole genome shotgun (WGS) entry which is preliminary data.</text>
</comment>
<reference evidence="2" key="1">
    <citation type="submission" date="2020-07" db="EMBL/GenBank/DDBJ databases">
        <title>Draft Genome Sequence of a Deep-Sea Yeast, Naganishia (Cryptococcus) liquefaciens strain N6.</title>
        <authorList>
            <person name="Han Y.W."/>
            <person name="Kajitani R."/>
            <person name="Morimoto H."/>
            <person name="Parhat M."/>
            <person name="Tsubouchi H."/>
            <person name="Bakenova O."/>
            <person name="Ogata M."/>
            <person name="Argunhan B."/>
            <person name="Aoki R."/>
            <person name="Kajiwara S."/>
            <person name="Itoh T."/>
            <person name="Iwasaki H."/>
        </authorList>
    </citation>
    <scope>NUCLEOTIDE SEQUENCE</scope>
    <source>
        <strain evidence="2">N6</strain>
    </source>
</reference>